<keyword evidence="1" id="KW-0677">Repeat</keyword>
<evidence type="ECO:0000313" key="5">
    <source>
        <dbReference type="Proteomes" id="UP000886657"/>
    </source>
</evidence>
<dbReference type="InterPro" id="IPR011990">
    <property type="entry name" value="TPR-like_helical_dom_sf"/>
</dbReference>
<evidence type="ECO:0000256" key="1">
    <source>
        <dbReference type="ARBA" id="ARBA00022737"/>
    </source>
</evidence>
<dbReference type="PROSITE" id="PS50005">
    <property type="entry name" value="TPR"/>
    <property type="match status" value="1"/>
</dbReference>
<sequence>MALRMGKAPGIPMVKIHGRKPLPPAARRALPALAVLPFLDLRETGQDRHLAEGIAEEVLQALNQVEGLRVFSRTTTFPLGGPDFSLVEAGRRLKADAVLGGSLRKEGGLLILRTELIDVRSTRLLWFKIYEFERRQLFPTLEDIIRRVASALELEARVMPRRSVDLEAYECYLRGRTHFYWYNRRGMALAGQMFKQALDIDPGFASAWAGLANCAAYAYIYLERAESQRELAEEASRKALELDPTLAEAHASRGVALSAAGLAEEAESAFEAALCLDPNLYEAAYFYARHCLAAGKQERAIEYFEWAAALRPEDFQAVLLVAQVYHSLGLEDEAERARRQGLALVERRLEQVPGDVRARYLGANALVALGEREKGLAWAQMARRMDPEDPMLLYNLGCIHALAGDPGEALVCLRLAVTAGLTQKEWLLHDGDLDSLRAEAGFRSLIAALEEQQVARPDP</sequence>
<dbReference type="SUPFAM" id="SSF48452">
    <property type="entry name" value="TPR-like"/>
    <property type="match status" value="1"/>
</dbReference>
<dbReference type="PANTHER" id="PTHR44858:SF1">
    <property type="entry name" value="UDP-N-ACETYLGLUCOSAMINE--PEPTIDE N-ACETYLGLUCOSAMINYLTRANSFERASE SPINDLY-RELATED"/>
    <property type="match status" value="1"/>
</dbReference>
<feature type="repeat" description="TPR" evidence="3">
    <location>
        <begin position="247"/>
        <end position="280"/>
    </location>
</feature>
<evidence type="ECO:0000313" key="4">
    <source>
        <dbReference type="EMBL" id="MBK9796137.1"/>
    </source>
</evidence>
<dbReference type="InterPro" id="IPR019734">
    <property type="entry name" value="TPR_rpt"/>
</dbReference>
<dbReference type="SUPFAM" id="SSF48439">
    <property type="entry name" value="Protein prenylyltransferase"/>
    <property type="match status" value="1"/>
</dbReference>
<dbReference type="PANTHER" id="PTHR44858">
    <property type="entry name" value="TETRATRICOPEPTIDE REPEAT PROTEIN 6"/>
    <property type="match status" value="1"/>
</dbReference>
<dbReference type="SMART" id="SM00028">
    <property type="entry name" value="TPR"/>
    <property type="match status" value="5"/>
</dbReference>
<reference evidence="4" key="1">
    <citation type="submission" date="2020-10" db="EMBL/GenBank/DDBJ databases">
        <title>Connecting structure to function with the recovery of over 1000 high-quality activated sludge metagenome-assembled genomes encoding full-length rRNA genes using long-read sequencing.</title>
        <authorList>
            <person name="Singleton C.M."/>
            <person name="Petriglieri F."/>
            <person name="Kristensen J.M."/>
            <person name="Kirkegaard R.H."/>
            <person name="Michaelsen T.Y."/>
            <person name="Andersen M.H."/>
            <person name="Karst S.M."/>
            <person name="Dueholm M.S."/>
            <person name="Nielsen P.H."/>
            <person name="Albertsen M."/>
        </authorList>
    </citation>
    <scope>NUCLEOTIDE SEQUENCE</scope>
    <source>
        <strain evidence="4">Skiv_18-Q3-R9-52_MAXAC.067</strain>
    </source>
</reference>
<gene>
    <name evidence="4" type="ORF">IPP58_06530</name>
</gene>
<keyword evidence="2 3" id="KW-0802">TPR repeat</keyword>
<proteinExistence type="predicted"/>
<dbReference type="GO" id="GO:0009279">
    <property type="term" value="C:cell outer membrane"/>
    <property type="evidence" value="ECO:0007669"/>
    <property type="project" value="TreeGrafter"/>
</dbReference>
<comment type="caution">
    <text evidence="4">The sequence shown here is derived from an EMBL/GenBank/DDBJ whole genome shotgun (WGS) entry which is preliminary data.</text>
</comment>
<dbReference type="EMBL" id="JADKIO010000005">
    <property type="protein sequence ID" value="MBK9796137.1"/>
    <property type="molecule type" value="Genomic_DNA"/>
</dbReference>
<dbReference type="InterPro" id="IPR050498">
    <property type="entry name" value="Ycf3"/>
</dbReference>
<name>A0A9D7SGP0_9BACT</name>
<evidence type="ECO:0000256" key="3">
    <source>
        <dbReference type="PROSITE-ProRule" id="PRU00339"/>
    </source>
</evidence>
<dbReference type="Proteomes" id="UP000886657">
    <property type="component" value="Unassembled WGS sequence"/>
</dbReference>
<evidence type="ECO:0000256" key="2">
    <source>
        <dbReference type="ARBA" id="ARBA00022803"/>
    </source>
</evidence>
<protein>
    <submittedName>
        <fullName evidence="4">Tetratricopeptide repeat protein</fullName>
    </submittedName>
</protein>
<dbReference type="NCBIfam" id="NF047558">
    <property type="entry name" value="TPR_END_plus"/>
    <property type="match status" value="1"/>
</dbReference>
<organism evidence="4 5">
    <name type="scientific">Candidatus Geothrix skivensis</name>
    <dbReference type="NCBI Taxonomy" id="2954439"/>
    <lineage>
        <taxon>Bacteria</taxon>
        <taxon>Pseudomonadati</taxon>
        <taxon>Acidobacteriota</taxon>
        <taxon>Holophagae</taxon>
        <taxon>Holophagales</taxon>
        <taxon>Holophagaceae</taxon>
        <taxon>Geothrix</taxon>
    </lineage>
</organism>
<dbReference type="GO" id="GO:0046813">
    <property type="term" value="P:receptor-mediated virion attachment to host cell"/>
    <property type="evidence" value="ECO:0007669"/>
    <property type="project" value="TreeGrafter"/>
</dbReference>
<dbReference type="Gene3D" id="1.25.40.10">
    <property type="entry name" value="Tetratricopeptide repeat domain"/>
    <property type="match status" value="1"/>
</dbReference>
<accession>A0A9D7SGP0</accession>
<dbReference type="AlphaFoldDB" id="A0A9D7SGP0"/>